<organism evidence="2 3">
    <name type="scientific">Thioalkalivibrio nitratireducens (strain DSM 14787 / UNIQEM 213 / ALEN2)</name>
    <dbReference type="NCBI Taxonomy" id="1255043"/>
    <lineage>
        <taxon>Bacteria</taxon>
        <taxon>Pseudomonadati</taxon>
        <taxon>Pseudomonadota</taxon>
        <taxon>Gammaproteobacteria</taxon>
        <taxon>Chromatiales</taxon>
        <taxon>Ectothiorhodospiraceae</taxon>
        <taxon>Thioalkalivibrio</taxon>
    </lineage>
</organism>
<evidence type="ECO:0000313" key="3">
    <source>
        <dbReference type="Proteomes" id="UP000010809"/>
    </source>
</evidence>
<proteinExistence type="predicted"/>
<name>L0DYY3_THIND</name>
<dbReference type="HOGENOM" id="CLU_445441_0_0_6"/>
<dbReference type="STRING" id="1255043.TVNIR_1910"/>
<dbReference type="SUPFAM" id="SSF50939">
    <property type="entry name" value="Sialidases"/>
    <property type="match status" value="2"/>
</dbReference>
<dbReference type="PATRIC" id="fig|1255043.3.peg.1934"/>
<dbReference type="Proteomes" id="UP000010809">
    <property type="component" value="Chromosome"/>
</dbReference>
<dbReference type="KEGG" id="tni:TVNIR_1910"/>
<reference evidence="2" key="1">
    <citation type="submission" date="2015-12" db="EMBL/GenBank/DDBJ databases">
        <authorList>
            <person name="Tikhonova T.V."/>
            <person name="Pavlov A.R."/>
            <person name="Beletsky A.V."/>
            <person name="Mardanov A.V."/>
            <person name="Sorokin D.Y."/>
            <person name="Ravin N.V."/>
            <person name="Popov V.O."/>
        </authorList>
    </citation>
    <scope>NUCLEOTIDE SEQUENCE</scope>
    <source>
        <strain evidence="2">DSM 14787</strain>
    </source>
</reference>
<feature type="region of interest" description="Disordered" evidence="1">
    <location>
        <begin position="16"/>
        <end position="42"/>
    </location>
</feature>
<evidence type="ECO:0000256" key="1">
    <source>
        <dbReference type="SAM" id="MobiDB-lite"/>
    </source>
</evidence>
<feature type="compositionally biased region" description="Low complexity" evidence="1">
    <location>
        <begin position="16"/>
        <end position="28"/>
    </location>
</feature>
<accession>L0DYY3</accession>
<gene>
    <name evidence="2" type="ordered locus">TVNIR_1910</name>
</gene>
<protein>
    <submittedName>
        <fullName evidence="2">Uncharacterized protein</fullName>
    </submittedName>
</protein>
<evidence type="ECO:0000313" key="2">
    <source>
        <dbReference type="EMBL" id="AGA33571.1"/>
    </source>
</evidence>
<keyword evidence="3" id="KW-1185">Reference proteome</keyword>
<dbReference type="eggNOG" id="COG1621">
    <property type="taxonomic scope" value="Bacteria"/>
</dbReference>
<dbReference type="AlphaFoldDB" id="L0DYY3"/>
<dbReference type="InterPro" id="IPR036278">
    <property type="entry name" value="Sialidase_sf"/>
</dbReference>
<sequence>MVLAPALLLGPGVSAAAEDGTAGDAGAESKAEASVGDALPRPRPAIAAPGGRVPEQAAGVAMADGSPRLLFLNPEGRVVYRGRGADTVVDDDDEVEKPGGGYFQVHSRPEGLFLLWWQKLDDAGKHLYLRRVLEDEAEGTPVLGEPVKVNASNGVLPPPQLASDGTGRVAVVYHDERVARYRVFVTISRDGGETWPEQDVLLDRAEGRAPVAFEPFVTVSGERLVVTWRELVGGQQEEGTRFMVRVSDADWEEWSEPRELARFDQGFFTGDVLVDADGTPVILGYHQWERPGLYGFRSPDGGTTWEDIPPLPGTEELDEVSQTVAAVHDGVVHVLFTWRPEGRNEFNRPFGYRIGAGRLDAREGVWLGELERLDVGKDPDLTRSWNPALAVTPEGTLVAAWEDYREVRANIYLSRSVDGGESWSPAAAVEAAGDGPRRFPALHAEENAVTLFYEQFEGHREARRAFQMVPLGDDGWAVDALAAAAVGEGEATRERLMERVAEFWKLRVEGDHAAVYDYFDPAYRAIVNRQGYTSAQAQLQFLEQEVVGGDVHGRFGATVTQVKIAVPETIVEGEAFEMEPREDHVPQEWVWIDGDWHVVFGGGGRGGRSLLKY</sequence>
<dbReference type="EMBL" id="CP003989">
    <property type="protein sequence ID" value="AGA33571.1"/>
    <property type="molecule type" value="Genomic_DNA"/>
</dbReference>
<dbReference type="CDD" id="cd15482">
    <property type="entry name" value="Sialidase_non-viral"/>
    <property type="match status" value="1"/>
</dbReference>
<dbReference type="Gene3D" id="2.120.10.10">
    <property type="match status" value="2"/>
</dbReference>